<dbReference type="InterPro" id="IPR021705">
    <property type="entry name" value="DUF3288"/>
</dbReference>
<dbReference type="EMBL" id="WVIC01000001">
    <property type="protein sequence ID" value="NCJ05076.1"/>
    <property type="molecule type" value="Genomic_DNA"/>
</dbReference>
<dbReference type="RefSeq" id="WP_161823545.1">
    <property type="nucleotide sequence ID" value="NZ_WVIC01000001.1"/>
</dbReference>
<proteinExistence type="predicted"/>
<keyword evidence="3" id="KW-1185">Reference proteome</keyword>
<feature type="region of interest" description="Disordered" evidence="1">
    <location>
        <begin position="1"/>
        <end position="20"/>
    </location>
</feature>
<gene>
    <name evidence="2" type="ORF">GS597_00790</name>
</gene>
<evidence type="ECO:0000313" key="2">
    <source>
        <dbReference type="EMBL" id="NCJ05076.1"/>
    </source>
</evidence>
<comment type="caution">
    <text evidence="2">The sequence shown here is derived from an EMBL/GenBank/DDBJ whole genome shotgun (WGS) entry which is preliminary data.</text>
</comment>
<reference evidence="2" key="1">
    <citation type="submission" date="2019-12" db="EMBL/GenBank/DDBJ databases">
        <title>High-Quality draft genome sequences of three cyanobacteria isolated from the limestone walls of the Old Cathedral of Coimbra.</title>
        <authorList>
            <person name="Tiago I."/>
            <person name="Soares F."/>
            <person name="Portugal A."/>
        </authorList>
    </citation>
    <scope>NUCLEOTIDE SEQUENCE [LARGE SCALE GENOMIC DNA]</scope>
    <source>
        <strain evidence="2">C</strain>
    </source>
</reference>
<sequence>MVAPATSSFSKDQQHPQWASDRQITNRLLQEDCNDYNLAELARLMIRYAGFPGGRDIQADLEKTLTRWQLSEAQLFEKTRQIHAQGEIYHVRSGKRDDWT</sequence>
<name>A0A8K2AN97_9CYAN</name>
<organism evidence="2 3">
    <name type="scientific">Petrachloros mirabilis ULC683</name>
    <dbReference type="NCBI Taxonomy" id="2781853"/>
    <lineage>
        <taxon>Bacteria</taxon>
        <taxon>Bacillati</taxon>
        <taxon>Cyanobacteriota</taxon>
        <taxon>Cyanophyceae</taxon>
        <taxon>Synechococcales</taxon>
        <taxon>Petrachlorosaceae</taxon>
        <taxon>Petrachloros</taxon>
        <taxon>Petrachloros mirabilis</taxon>
    </lineage>
</organism>
<dbReference type="Proteomes" id="UP000607397">
    <property type="component" value="Unassembled WGS sequence"/>
</dbReference>
<dbReference type="Pfam" id="PF11691">
    <property type="entry name" value="DUF3288"/>
    <property type="match status" value="1"/>
</dbReference>
<protein>
    <submittedName>
        <fullName evidence="2">DUF3288 family protein</fullName>
    </submittedName>
</protein>
<accession>A0A8K2AN97</accession>
<evidence type="ECO:0000313" key="3">
    <source>
        <dbReference type="Proteomes" id="UP000607397"/>
    </source>
</evidence>
<evidence type="ECO:0000256" key="1">
    <source>
        <dbReference type="SAM" id="MobiDB-lite"/>
    </source>
</evidence>
<dbReference type="AlphaFoldDB" id="A0A8K2AN97"/>